<dbReference type="OMA" id="YFSRTEQ"/>
<evidence type="ECO:0000256" key="1">
    <source>
        <dbReference type="ARBA" id="ARBA00007355"/>
    </source>
</evidence>
<name>A0A8T2SNL0_CERRI</name>
<dbReference type="InterPro" id="IPR007763">
    <property type="entry name" value="NDUFA12"/>
</dbReference>
<dbReference type="PANTHER" id="PTHR32470:SF2">
    <property type="entry name" value="NADH DEHYDROGENASE [UBIQUINONE] 1 ALPHA SUBCOMPLEX ASSEMBLY FACTOR 2"/>
    <property type="match status" value="1"/>
</dbReference>
<dbReference type="EMBL" id="CM035423">
    <property type="protein sequence ID" value="KAH7365244.1"/>
    <property type="molecule type" value="Genomic_DNA"/>
</dbReference>
<feature type="compositionally biased region" description="Basic and acidic residues" evidence="2">
    <location>
        <begin position="137"/>
        <end position="164"/>
    </location>
</feature>
<dbReference type="GO" id="GO:0005739">
    <property type="term" value="C:mitochondrion"/>
    <property type="evidence" value="ECO:0007669"/>
    <property type="project" value="TreeGrafter"/>
</dbReference>
<gene>
    <name evidence="3" type="ORF">KP509_18G016800</name>
</gene>
<dbReference type="OrthoDB" id="274641at2759"/>
<evidence type="ECO:0000313" key="3">
    <source>
        <dbReference type="EMBL" id="KAH7365244.1"/>
    </source>
</evidence>
<accession>A0A8T2SNL0</accession>
<dbReference type="Proteomes" id="UP000825935">
    <property type="component" value="Chromosome 18"/>
</dbReference>
<evidence type="ECO:0008006" key="5">
    <source>
        <dbReference type="Google" id="ProtNLM"/>
    </source>
</evidence>
<evidence type="ECO:0000313" key="4">
    <source>
        <dbReference type="Proteomes" id="UP000825935"/>
    </source>
</evidence>
<organism evidence="3 4">
    <name type="scientific">Ceratopteris richardii</name>
    <name type="common">Triangle waterfern</name>
    <dbReference type="NCBI Taxonomy" id="49495"/>
    <lineage>
        <taxon>Eukaryota</taxon>
        <taxon>Viridiplantae</taxon>
        <taxon>Streptophyta</taxon>
        <taxon>Embryophyta</taxon>
        <taxon>Tracheophyta</taxon>
        <taxon>Polypodiopsida</taxon>
        <taxon>Polypodiidae</taxon>
        <taxon>Polypodiales</taxon>
        <taxon>Pteridineae</taxon>
        <taxon>Pteridaceae</taxon>
        <taxon>Parkerioideae</taxon>
        <taxon>Ceratopteris</taxon>
    </lineage>
</organism>
<proteinExistence type="inferred from homology"/>
<dbReference type="GO" id="GO:0045271">
    <property type="term" value="C:respiratory chain complex I"/>
    <property type="evidence" value="ECO:0007669"/>
    <property type="project" value="InterPro"/>
</dbReference>
<comment type="caution">
    <text evidence="3">The sequence shown here is derived from an EMBL/GenBank/DDBJ whole genome shotgun (WGS) entry which is preliminary data.</text>
</comment>
<reference evidence="3" key="1">
    <citation type="submission" date="2021-08" db="EMBL/GenBank/DDBJ databases">
        <title>WGS assembly of Ceratopteris richardii.</title>
        <authorList>
            <person name="Marchant D.B."/>
            <person name="Chen G."/>
            <person name="Jenkins J."/>
            <person name="Shu S."/>
            <person name="Leebens-Mack J."/>
            <person name="Grimwood J."/>
            <person name="Schmutz J."/>
            <person name="Soltis P."/>
            <person name="Soltis D."/>
            <person name="Chen Z.-H."/>
        </authorList>
    </citation>
    <scope>NUCLEOTIDE SEQUENCE</scope>
    <source>
        <strain evidence="3">Whitten #5841</strain>
        <tissue evidence="3">Leaf</tissue>
    </source>
</reference>
<dbReference type="InterPro" id="IPR052618">
    <property type="entry name" value="ComplexI_NDUFA12"/>
</dbReference>
<dbReference type="GO" id="GO:0032981">
    <property type="term" value="P:mitochondrial respiratory chain complex I assembly"/>
    <property type="evidence" value="ECO:0007669"/>
    <property type="project" value="TreeGrafter"/>
</dbReference>
<dbReference type="PANTHER" id="PTHR32470">
    <property type="entry name" value="ADH DEHYDROGENASE [UBIQUINONE] 1 ALPHA SUBCOMPLEX ASSEMBLY FACTOR 2"/>
    <property type="match status" value="1"/>
</dbReference>
<evidence type="ECO:0000256" key="2">
    <source>
        <dbReference type="SAM" id="MobiDB-lite"/>
    </source>
</evidence>
<comment type="similarity">
    <text evidence="1">Belongs to the complex I NDUFA12 subunit family.</text>
</comment>
<dbReference type="AlphaFoldDB" id="A0A8T2SNL0"/>
<dbReference type="EMBL" id="CM035423">
    <property type="protein sequence ID" value="KAH7365245.1"/>
    <property type="molecule type" value="Genomic_DNA"/>
</dbReference>
<feature type="region of interest" description="Disordered" evidence="2">
    <location>
        <begin position="137"/>
        <end position="191"/>
    </location>
</feature>
<dbReference type="EMBL" id="CM035423">
    <property type="protein sequence ID" value="KAH7365246.1"/>
    <property type="molecule type" value="Genomic_DNA"/>
</dbReference>
<dbReference type="Pfam" id="PF05071">
    <property type="entry name" value="NDUFA12"/>
    <property type="match status" value="1"/>
</dbReference>
<protein>
    <recommendedName>
        <fullName evidence="5">NADH dehydrogenase [ubiquinone] 1 alpha subcomplex subunit 12</fullName>
    </recommendedName>
</protein>
<sequence>MAKYLQRLWSVVRRRELVGKDSAGNLFYRWPGTLDTKERRWVEYAGDCNPRNLPAEWYTWLIGSRKEAPTPAEIMAMEAYRRNVKMKAAMLEKEEEKRRFRHKSLREDPDLDAVKPPEMSKFVQQVAALEGLSFSGEEKTLTEDRVKEVPALEESNRTLDKDLQSGKSAQNGHKIPSRKEREVYEKWVPPS</sequence>
<keyword evidence="4" id="KW-1185">Reference proteome</keyword>